<evidence type="ECO:0008006" key="4">
    <source>
        <dbReference type="Google" id="ProtNLM"/>
    </source>
</evidence>
<dbReference type="STRING" id="1797716.A3D07_03395"/>
<feature type="transmembrane region" description="Helical" evidence="1">
    <location>
        <begin position="50"/>
        <end position="68"/>
    </location>
</feature>
<keyword evidence="1" id="KW-1133">Transmembrane helix</keyword>
<dbReference type="Pfam" id="PF12666">
    <property type="entry name" value="PrgI"/>
    <property type="match status" value="1"/>
</dbReference>
<keyword evidence="1" id="KW-0472">Membrane</keyword>
<dbReference type="InterPro" id="IPR024414">
    <property type="entry name" value="Uncharacterised_PrgI"/>
</dbReference>
<dbReference type="EMBL" id="MFBF01000063">
    <property type="protein sequence ID" value="OGD89821.1"/>
    <property type="molecule type" value="Genomic_DNA"/>
</dbReference>
<name>A0A1F5GD93_9BACT</name>
<gene>
    <name evidence="2" type="ORF">A3D07_03395</name>
</gene>
<sequence length="513" mass="56634">MEQHPVPSHIASFEFKLFGNLTIKQFVTLAIPASVGGIIFFSGLPDTIRFPLSVLFVGFGLLIALVPFGGRPFTKWIMAFVKAILSPTQRIWIKEKKIPEFLWVITNPSPAPVQEVQNIDEKSKEKLEAYLATLPKSQTASPLDVSEQVALSNLHLDWHGKTAEGKMPAAIVWPSEKDISKEMGVLADSLPQISPYSDIETPKKGRPSYQKKPALLPRISYHAKPYVLGGIEARLRGKAPAIPIMPSGNANIQPKSHLASETNFATENIIPIMTPDMHIKLLHGIGKVRVRKLHFAPPLGFDLSKLPIRGEKQFDISRELKNRFHLSRDVLYQNPEVVLPQDSPKAQIKTQKPVSDTAQIQDSNPRRIYYESAVVQPKMVPLGTTPAPQKPDIRDSRLTTGFQKTSQPQAMSAQMTQMVPLTNKPNVISGIVLSSGDTPLEGAILIIRNETGVPVRALKSNRLGQFLSATSLPKGNYQLEIDAEGEEFEPVALALNNEILQPIEIRAKARGNA</sequence>
<organism evidence="2 3">
    <name type="scientific">Candidatus Curtissbacteria bacterium RIFCSPHIGHO2_02_FULL_42_15</name>
    <dbReference type="NCBI Taxonomy" id="1797716"/>
    <lineage>
        <taxon>Bacteria</taxon>
        <taxon>Candidatus Curtissiibacteriota</taxon>
    </lineage>
</organism>
<comment type="caution">
    <text evidence="2">The sequence shown here is derived from an EMBL/GenBank/DDBJ whole genome shotgun (WGS) entry which is preliminary data.</text>
</comment>
<evidence type="ECO:0000313" key="3">
    <source>
        <dbReference type="Proteomes" id="UP000177124"/>
    </source>
</evidence>
<accession>A0A1F5GD93</accession>
<protein>
    <recommendedName>
        <fullName evidence="4">PrgI family protein</fullName>
    </recommendedName>
</protein>
<dbReference type="AlphaFoldDB" id="A0A1F5GD93"/>
<dbReference type="SUPFAM" id="SSF49478">
    <property type="entry name" value="Cna protein B-type domain"/>
    <property type="match status" value="1"/>
</dbReference>
<reference evidence="2 3" key="1">
    <citation type="journal article" date="2016" name="Nat. Commun.">
        <title>Thousands of microbial genomes shed light on interconnected biogeochemical processes in an aquifer system.</title>
        <authorList>
            <person name="Anantharaman K."/>
            <person name="Brown C.T."/>
            <person name="Hug L.A."/>
            <person name="Sharon I."/>
            <person name="Castelle C.J."/>
            <person name="Probst A.J."/>
            <person name="Thomas B.C."/>
            <person name="Singh A."/>
            <person name="Wilkins M.J."/>
            <person name="Karaoz U."/>
            <person name="Brodie E.L."/>
            <person name="Williams K.H."/>
            <person name="Hubbard S.S."/>
            <person name="Banfield J.F."/>
        </authorList>
    </citation>
    <scope>NUCLEOTIDE SEQUENCE [LARGE SCALE GENOMIC DNA]</scope>
</reference>
<dbReference type="Proteomes" id="UP000177124">
    <property type="component" value="Unassembled WGS sequence"/>
</dbReference>
<evidence type="ECO:0000256" key="1">
    <source>
        <dbReference type="SAM" id="Phobius"/>
    </source>
</evidence>
<feature type="transmembrane region" description="Helical" evidence="1">
    <location>
        <begin position="26"/>
        <end position="44"/>
    </location>
</feature>
<keyword evidence="1" id="KW-0812">Transmembrane</keyword>
<evidence type="ECO:0000313" key="2">
    <source>
        <dbReference type="EMBL" id="OGD89821.1"/>
    </source>
</evidence>
<proteinExistence type="predicted"/>